<sequence>MRRTGEIKVGGGERAPGVGHIGGGWEDRVRTRRNKGGFVTGQLVGAVGNPHVITGASGEAIPPRRADKRGCGKGSPPHRDKLWQDAKEERQDGDKGEKLHAELERSCAPDIITARKTAGPQTNERGVESTKCRA</sequence>
<evidence type="ECO:0000313" key="2">
    <source>
        <dbReference type="EMBL" id="CAL1588556.1"/>
    </source>
</evidence>
<dbReference type="Proteomes" id="UP001497482">
    <property type="component" value="Chromosome 18"/>
</dbReference>
<name>A0AAV2KF48_KNICA</name>
<feature type="region of interest" description="Disordered" evidence="1">
    <location>
        <begin position="110"/>
        <end position="134"/>
    </location>
</feature>
<gene>
    <name evidence="2" type="ORF">KC01_LOCUS18337</name>
</gene>
<organism evidence="2 3">
    <name type="scientific">Knipowitschia caucasica</name>
    <name type="common">Caucasian dwarf goby</name>
    <name type="synonym">Pomatoschistus caucasicus</name>
    <dbReference type="NCBI Taxonomy" id="637954"/>
    <lineage>
        <taxon>Eukaryota</taxon>
        <taxon>Metazoa</taxon>
        <taxon>Chordata</taxon>
        <taxon>Craniata</taxon>
        <taxon>Vertebrata</taxon>
        <taxon>Euteleostomi</taxon>
        <taxon>Actinopterygii</taxon>
        <taxon>Neopterygii</taxon>
        <taxon>Teleostei</taxon>
        <taxon>Neoteleostei</taxon>
        <taxon>Acanthomorphata</taxon>
        <taxon>Gobiaria</taxon>
        <taxon>Gobiiformes</taxon>
        <taxon>Gobioidei</taxon>
        <taxon>Gobiidae</taxon>
        <taxon>Gobiinae</taxon>
        <taxon>Knipowitschia</taxon>
    </lineage>
</organism>
<dbReference type="EMBL" id="OZ035840">
    <property type="protein sequence ID" value="CAL1588556.1"/>
    <property type="molecule type" value="Genomic_DNA"/>
</dbReference>
<feature type="compositionally biased region" description="Gly residues" evidence="1">
    <location>
        <begin position="8"/>
        <end position="24"/>
    </location>
</feature>
<feature type="compositionally biased region" description="Basic and acidic residues" evidence="1">
    <location>
        <begin position="77"/>
        <end position="98"/>
    </location>
</feature>
<feature type="region of interest" description="Disordered" evidence="1">
    <location>
        <begin position="1"/>
        <end position="28"/>
    </location>
</feature>
<feature type="compositionally biased region" description="Basic and acidic residues" evidence="1">
    <location>
        <begin position="125"/>
        <end position="134"/>
    </location>
</feature>
<keyword evidence="3" id="KW-1185">Reference proteome</keyword>
<feature type="region of interest" description="Disordered" evidence="1">
    <location>
        <begin position="54"/>
        <end position="98"/>
    </location>
</feature>
<evidence type="ECO:0000313" key="3">
    <source>
        <dbReference type="Proteomes" id="UP001497482"/>
    </source>
</evidence>
<evidence type="ECO:0000256" key="1">
    <source>
        <dbReference type="SAM" id="MobiDB-lite"/>
    </source>
</evidence>
<dbReference type="AlphaFoldDB" id="A0AAV2KF48"/>
<protein>
    <submittedName>
        <fullName evidence="2">Uncharacterized protein</fullName>
    </submittedName>
</protein>
<proteinExistence type="predicted"/>
<reference evidence="2 3" key="1">
    <citation type="submission" date="2024-04" db="EMBL/GenBank/DDBJ databases">
        <authorList>
            <person name="Waldvogel A.-M."/>
            <person name="Schoenle A."/>
        </authorList>
    </citation>
    <scope>NUCLEOTIDE SEQUENCE [LARGE SCALE GENOMIC DNA]</scope>
</reference>
<accession>A0AAV2KF48</accession>